<evidence type="ECO:0000256" key="3">
    <source>
        <dbReference type="ARBA" id="ARBA00022946"/>
    </source>
</evidence>
<reference evidence="11 12" key="1">
    <citation type="journal article" date="2022" name="Nat. Ecol. Evol.">
        <title>A masculinizing supergene underlies an exaggerated male reproductive morph in a spider.</title>
        <authorList>
            <person name="Hendrickx F."/>
            <person name="De Corte Z."/>
            <person name="Sonet G."/>
            <person name="Van Belleghem S.M."/>
            <person name="Kostlbacher S."/>
            <person name="Vangestel C."/>
        </authorList>
    </citation>
    <scope>NUCLEOTIDE SEQUENCE [LARGE SCALE GENOMIC DNA]</scope>
    <source>
        <strain evidence="11">W744_W776</strain>
    </source>
</reference>
<keyword evidence="4" id="KW-0689">Ribosomal protein</keyword>
<evidence type="ECO:0000256" key="8">
    <source>
        <dbReference type="ARBA" id="ARBA00035344"/>
    </source>
</evidence>
<evidence type="ECO:0000256" key="6">
    <source>
        <dbReference type="ARBA" id="ARBA00023274"/>
    </source>
</evidence>
<feature type="region of interest" description="Disordered" evidence="10">
    <location>
        <begin position="208"/>
        <end position="229"/>
    </location>
</feature>
<evidence type="ECO:0000256" key="10">
    <source>
        <dbReference type="SAM" id="MobiDB-lite"/>
    </source>
</evidence>
<gene>
    <name evidence="11" type="ORF">JTE90_026695</name>
</gene>
<keyword evidence="6" id="KW-0687">Ribonucleoprotein</keyword>
<feature type="coiled-coil region" evidence="9">
    <location>
        <begin position="127"/>
        <end position="156"/>
    </location>
</feature>
<accession>A0AAV6V266</accession>
<comment type="similarity">
    <text evidence="2">Belongs to the mitochondrion-specific ribosomal protein mS26 family.</text>
</comment>
<evidence type="ECO:0000256" key="2">
    <source>
        <dbReference type="ARBA" id="ARBA00009672"/>
    </source>
</evidence>
<keyword evidence="12" id="KW-1185">Reference proteome</keyword>
<sequence length="229" mass="27361">MAFISRVSFSTFLKLREASVKIPSTYVQLRWLKKEPKRKPKWLPTAPSKLYRIIEHPYVSPEEKQLQLDLHEEYYTQIESMRKMFQEELAQKNKEEGKTLKGQQEEEEKFLLLLEENKKENERIKVIREATIEKLFQEQQLEFMQLEESRKIQEQETKARIEKIVREQKEITKSYITHSNLDEAVERALDSPRNFNFTIDVNGKVNFEGNPPPDFEEDIKQRIAQSAEK</sequence>
<evidence type="ECO:0000313" key="12">
    <source>
        <dbReference type="Proteomes" id="UP000827092"/>
    </source>
</evidence>
<dbReference type="InterPro" id="IPR026140">
    <property type="entry name" value="Ribosomal_mS26"/>
</dbReference>
<comment type="caution">
    <text evidence="11">The sequence shown here is derived from an EMBL/GenBank/DDBJ whole genome shotgun (WGS) entry which is preliminary data.</text>
</comment>
<dbReference type="Pfam" id="PF14943">
    <property type="entry name" value="MRP-S26"/>
    <property type="match status" value="1"/>
</dbReference>
<evidence type="ECO:0000313" key="11">
    <source>
        <dbReference type="EMBL" id="KAG8190127.1"/>
    </source>
</evidence>
<keyword evidence="9" id="KW-0175">Coiled coil</keyword>
<dbReference type="PANTHER" id="PTHR21035:SF2">
    <property type="entry name" value="SMALL RIBOSOMAL SUBUNIT PROTEIN MS26"/>
    <property type="match status" value="1"/>
</dbReference>
<evidence type="ECO:0000256" key="7">
    <source>
        <dbReference type="ARBA" id="ARBA00035138"/>
    </source>
</evidence>
<evidence type="ECO:0000256" key="4">
    <source>
        <dbReference type="ARBA" id="ARBA00022980"/>
    </source>
</evidence>
<organism evidence="11 12">
    <name type="scientific">Oedothorax gibbosus</name>
    <dbReference type="NCBI Taxonomy" id="931172"/>
    <lineage>
        <taxon>Eukaryota</taxon>
        <taxon>Metazoa</taxon>
        <taxon>Ecdysozoa</taxon>
        <taxon>Arthropoda</taxon>
        <taxon>Chelicerata</taxon>
        <taxon>Arachnida</taxon>
        <taxon>Araneae</taxon>
        <taxon>Araneomorphae</taxon>
        <taxon>Entelegynae</taxon>
        <taxon>Araneoidea</taxon>
        <taxon>Linyphiidae</taxon>
        <taxon>Erigoninae</taxon>
        <taxon>Oedothorax</taxon>
    </lineage>
</organism>
<evidence type="ECO:0000256" key="5">
    <source>
        <dbReference type="ARBA" id="ARBA00023128"/>
    </source>
</evidence>
<dbReference type="Proteomes" id="UP000827092">
    <property type="component" value="Unassembled WGS sequence"/>
</dbReference>
<dbReference type="GO" id="GO:0005763">
    <property type="term" value="C:mitochondrial small ribosomal subunit"/>
    <property type="evidence" value="ECO:0007669"/>
    <property type="project" value="InterPro"/>
</dbReference>
<proteinExistence type="inferred from homology"/>
<keyword evidence="3" id="KW-0809">Transit peptide</keyword>
<evidence type="ECO:0000256" key="9">
    <source>
        <dbReference type="SAM" id="Coils"/>
    </source>
</evidence>
<comment type="subcellular location">
    <subcellularLocation>
        <location evidence="1">Mitochondrion</location>
    </subcellularLocation>
</comment>
<evidence type="ECO:0000256" key="1">
    <source>
        <dbReference type="ARBA" id="ARBA00004173"/>
    </source>
</evidence>
<dbReference type="AlphaFoldDB" id="A0AAV6V266"/>
<dbReference type="EMBL" id="JAFNEN010000193">
    <property type="protein sequence ID" value="KAG8190127.1"/>
    <property type="molecule type" value="Genomic_DNA"/>
</dbReference>
<name>A0AAV6V266_9ARAC</name>
<protein>
    <recommendedName>
        <fullName evidence="7">Small ribosomal subunit protein mS26</fullName>
    </recommendedName>
    <alternativeName>
        <fullName evidence="8">28S ribosomal protein S26, mitochondrial</fullName>
    </alternativeName>
</protein>
<dbReference type="PANTHER" id="PTHR21035">
    <property type="entry name" value="28S RIBOSOMAL PROTEIN S26, MITOCHONDRIAL"/>
    <property type="match status" value="1"/>
</dbReference>
<keyword evidence="5" id="KW-0496">Mitochondrion</keyword>